<evidence type="ECO:0000313" key="2">
    <source>
        <dbReference type="EMBL" id="MBU9699588.1"/>
    </source>
</evidence>
<keyword evidence="3" id="KW-1185">Reference proteome</keyword>
<protein>
    <recommendedName>
        <fullName evidence="4">Argininosuccinate lyase</fullName>
    </recommendedName>
</protein>
<organism evidence="2 3">
    <name type="scientific">Paragemmobacter amnigenus</name>
    <dbReference type="NCBI Taxonomy" id="2852097"/>
    <lineage>
        <taxon>Bacteria</taxon>
        <taxon>Pseudomonadati</taxon>
        <taxon>Pseudomonadota</taxon>
        <taxon>Alphaproteobacteria</taxon>
        <taxon>Rhodobacterales</taxon>
        <taxon>Paracoccaceae</taxon>
        <taxon>Paragemmobacter</taxon>
    </lineage>
</organism>
<dbReference type="EMBL" id="JAAATX020000013">
    <property type="protein sequence ID" value="MBU9699588.1"/>
    <property type="molecule type" value="Genomic_DNA"/>
</dbReference>
<reference evidence="2 3" key="1">
    <citation type="submission" date="2021-06" db="EMBL/GenBank/DDBJ databases">
        <title>Rhodobacteraceae bacterium strain HSP-20.</title>
        <authorList>
            <person name="Chen W.-M."/>
        </authorList>
    </citation>
    <scope>NUCLEOTIDE SEQUENCE [LARGE SCALE GENOMIC DNA]</scope>
    <source>
        <strain evidence="2 3">HSP-20</strain>
    </source>
</reference>
<evidence type="ECO:0000256" key="1">
    <source>
        <dbReference type="SAM" id="SignalP"/>
    </source>
</evidence>
<proteinExistence type="predicted"/>
<name>A0ABS6J7M7_9RHOB</name>
<gene>
    <name evidence="2" type="ORF">GU927_017220</name>
</gene>
<dbReference type="Proteomes" id="UP000731907">
    <property type="component" value="Unassembled WGS sequence"/>
</dbReference>
<feature type="signal peptide" evidence="1">
    <location>
        <begin position="1"/>
        <end position="20"/>
    </location>
</feature>
<comment type="caution">
    <text evidence="2">The sequence shown here is derived from an EMBL/GenBank/DDBJ whole genome shotgun (WGS) entry which is preliminary data.</text>
</comment>
<evidence type="ECO:0000313" key="3">
    <source>
        <dbReference type="Proteomes" id="UP000731907"/>
    </source>
</evidence>
<feature type="chain" id="PRO_5047252113" description="Argininosuccinate lyase" evidence="1">
    <location>
        <begin position="21"/>
        <end position="103"/>
    </location>
</feature>
<sequence length="103" mass="10745">MRNILALASLSLALAGPAIAQERSVQIVNQSGFTIVSFFASTLGAADWQEDVLGGQAVGSGESATVNFADTGECTYSFRAVFDDGDEAIQDIDVCSVTSVTYN</sequence>
<evidence type="ECO:0008006" key="4">
    <source>
        <dbReference type="Google" id="ProtNLM"/>
    </source>
</evidence>
<dbReference type="RefSeq" id="WP_161763702.1">
    <property type="nucleotide sequence ID" value="NZ_JAAATX020000013.1"/>
</dbReference>
<keyword evidence="1" id="KW-0732">Signal</keyword>
<accession>A0ABS6J7M7</accession>